<feature type="chain" id="PRO_5008598443" description="tripeptidyl-peptidase II" evidence="16">
    <location>
        <begin position="23"/>
        <end position="599"/>
    </location>
</feature>
<dbReference type="InterPro" id="IPR036852">
    <property type="entry name" value="Peptidase_S8/S53_dom_sf"/>
</dbReference>
<protein>
    <recommendedName>
        <fullName evidence="4">tripeptidyl-peptidase II</fullName>
        <ecNumber evidence="4">3.4.14.10</ecNumber>
    </recommendedName>
</protein>
<keyword evidence="8 16" id="KW-0732">Signal</keyword>
<keyword evidence="7 15" id="KW-0479">Metal-binding</keyword>
<dbReference type="Pfam" id="PF09286">
    <property type="entry name" value="Pro-kuma_activ"/>
    <property type="match status" value="1"/>
</dbReference>
<evidence type="ECO:0000256" key="13">
    <source>
        <dbReference type="ARBA" id="ARBA00023145"/>
    </source>
</evidence>
<dbReference type="GO" id="GO:0008240">
    <property type="term" value="F:tripeptidyl-peptidase activity"/>
    <property type="evidence" value="ECO:0007669"/>
    <property type="project" value="UniProtKB-EC"/>
</dbReference>
<feature type="signal peptide" evidence="16">
    <location>
        <begin position="1"/>
        <end position="22"/>
    </location>
</feature>
<dbReference type="CDD" id="cd04056">
    <property type="entry name" value="Peptidases_S53"/>
    <property type="match status" value="1"/>
</dbReference>
<dbReference type="GO" id="GO:0046872">
    <property type="term" value="F:metal ion binding"/>
    <property type="evidence" value="ECO:0007669"/>
    <property type="project" value="UniProtKB-UniRule"/>
</dbReference>
<dbReference type="SUPFAM" id="SSF54897">
    <property type="entry name" value="Protease propeptides/inhibitors"/>
    <property type="match status" value="1"/>
</dbReference>
<dbReference type="STRING" id="1658172.A0A1B7P728"/>
<dbReference type="GO" id="GO:0004252">
    <property type="term" value="F:serine-type endopeptidase activity"/>
    <property type="evidence" value="ECO:0007669"/>
    <property type="project" value="UniProtKB-UniRule"/>
</dbReference>
<dbReference type="EMBL" id="LGUA01000045">
    <property type="protein sequence ID" value="OAX84846.1"/>
    <property type="molecule type" value="Genomic_DNA"/>
</dbReference>
<evidence type="ECO:0000256" key="7">
    <source>
        <dbReference type="ARBA" id="ARBA00022723"/>
    </source>
</evidence>
<dbReference type="Gene3D" id="3.40.50.200">
    <property type="entry name" value="Peptidase S8/S53 domain"/>
    <property type="match status" value="1"/>
</dbReference>
<dbReference type="Pfam" id="PF00082">
    <property type="entry name" value="Peptidase_S8"/>
    <property type="match status" value="1"/>
</dbReference>
<evidence type="ECO:0000256" key="2">
    <source>
        <dbReference type="ARBA" id="ARBA00002451"/>
    </source>
</evidence>
<keyword evidence="19" id="KW-1185">Reference proteome</keyword>
<comment type="caution">
    <text evidence="18">The sequence shown here is derived from an EMBL/GenBank/DDBJ whole genome shotgun (WGS) entry which is preliminary data.</text>
</comment>
<evidence type="ECO:0000256" key="9">
    <source>
        <dbReference type="ARBA" id="ARBA00022801"/>
    </source>
</evidence>
<gene>
    <name evidence="18" type="ORF">ACJ72_00774</name>
</gene>
<keyword evidence="9 15" id="KW-0378">Hydrolase</keyword>
<feature type="active site" description="Charge relay system" evidence="15">
    <location>
        <position position="289"/>
    </location>
</feature>
<feature type="active site" description="Charge relay system" evidence="15">
    <location>
        <position position="504"/>
    </location>
</feature>
<accession>A0A1B7P728</accession>
<comment type="subcellular location">
    <subcellularLocation>
        <location evidence="3">Secreted</location>
        <location evidence="3">Extracellular space</location>
    </subcellularLocation>
</comment>
<evidence type="ECO:0000313" key="19">
    <source>
        <dbReference type="Proteomes" id="UP000091918"/>
    </source>
</evidence>
<dbReference type="InterPro" id="IPR000209">
    <property type="entry name" value="Peptidase_S8/S53_dom"/>
</dbReference>
<feature type="binding site" evidence="15">
    <location>
        <position position="579"/>
    </location>
    <ligand>
        <name>Ca(2+)</name>
        <dbReference type="ChEBI" id="CHEBI:29108"/>
    </ligand>
</feature>
<evidence type="ECO:0000256" key="4">
    <source>
        <dbReference type="ARBA" id="ARBA00012462"/>
    </source>
</evidence>
<evidence type="ECO:0000256" key="6">
    <source>
        <dbReference type="ARBA" id="ARBA00022670"/>
    </source>
</evidence>
<feature type="active site" description="Charge relay system" evidence="15">
    <location>
        <position position="293"/>
    </location>
</feature>
<dbReference type="OrthoDB" id="409122at2759"/>
<evidence type="ECO:0000256" key="3">
    <source>
        <dbReference type="ARBA" id="ARBA00004239"/>
    </source>
</evidence>
<comment type="cofactor">
    <cofactor evidence="15">
        <name>Ca(2+)</name>
        <dbReference type="ChEBI" id="CHEBI:29108"/>
    </cofactor>
    <text evidence="15">Binds 1 Ca(2+) ion per subunit.</text>
</comment>
<keyword evidence="14" id="KW-0325">Glycoprotein</keyword>
<dbReference type="GO" id="GO:0005576">
    <property type="term" value="C:extracellular region"/>
    <property type="evidence" value="ECO:0007669"/>
    <property type="project" value="UniProtKB-SubCell"/>
</dbReference>
<dbReference type="Proteomes" id="UP000091918">
    <property type="component" value="Unassembled WGS sequence"/>
</dbReference>
<keyword evidence="12" id="KW-0843">Virulence</keyword>
<dbReference type="PANTHER" id="PTHR14218:SF32">
    <property type="entry name" value="TRIPEPTIDYL PEPTIDASE SED3 (AFU_ORTHOLOGUE AFUA_3G08930)"/>
    <property type="match status" value="1"/>
</dbReference>
<dbReference type="CDD" id="cd11377">
    <property type="entry name" value="Pro-peptidase_S53"/>
    <property type="match status" value="1"/>
</dbReference>
<keyword evidence="10 15" id="KW-0720">Serine protease</keyword>
<dbReference type="SMART" id="SM00944">
    <property type="entry name" value="Pro-kuma_activ"/>
    <property type="match status" value="1"/>
</dbReference>
<dbReference type="InterPro" id="IPR015366">
    <property type="entry name" value="S53_propep"/>
</dbReference>
<evidence type="ECO:0000256" key="8">
    <source>
        <dbReference type="ARBA" id="ARBA00022729"/>
    </source>
</evidence>
<keyword evidence="5" id="KW-0964">Secreted</keyword>
<evidence type="ECO:0000256" key="15">
    <source>
        <dbReference type="PROSITE-ProRule" id="PRU01032"/>
    </source>
</evidence>
<name>A0A1B7P728_9EURO</name>
<dbReference type="InterPro" id="IPR030400">
    <property type="entry name" value="Sedolisin_dom"/>
</dbReference>
<comment type="function">
    <text evidence="2">Secreted tripeptidyl-peptidase which degrades proteins at acidic pHs and is involved in virulence.</text>
</comment>
<evidence type="ECO:0000256" key="12">
    <source>
        <dbReference type="ARBA" id="ARBA00023026"/>
    </source>
</evidence>
<evidence type="ECO:0000259" key="17">
    <source>
        <dbReference type="PROSITE" id="PS51695"/>
    </source>
</evidence>
<dbReference type="InterPro" id="IPR050819">
    <property type="entry name" value="Tripeptidyl-peptidase_I"/>
</dbReference>
<feature type="binding site" evidence="15">
    <location>
        <position position="581"/>
    </location>
    <ligand>
        <name>Ca(2+)</name>
        <dbReference type="ChEBI" id="CHEBI:29108"/>
    </ligand>
</feature>
<dbReference type="FunFam" id="3.40.50.200:FF:000015">
    <property type="entry name" value="Tripeptidyl peptidase A"/>
    <property type="match status" value="1"/>
</dbReference>
<evidence type="ECO:0000313" key="18">
    <source>
        <dbReference type="EMBL" id="OAX84846.1"/>
    </source>
</evidence>
<evidence type="ECO:0000256" key="5">
    <source>
        <dbReference type="ARBA" id="ARBA00022525"/>
    </source>
</evidence>
<evidence type="ECO:0000256" key="1">
    <source>
        <dbReference type="ARBA" id="ARBA00001910"/>
    </source>
</evidence>
<reference evidence="18 19" key="1">
    <citation type="submission" date="2015-07" db="EMBL/GenBank/DDBJ databases">
        <title>Emmonsia species relationships and genome sequence.</title>
        <authorList>
            <person name="Cuomo C.A."/>
            <person name="Schwartz I.S."/>
            <person name="Kenyon C."/>
            <person name="de Hoog G.S."/>
            <person name="Govender N.P."/>
            <person name="Botha A."/>
            <person name="Moreno L."/>
            <person name="de Vries M."/>
            <person name="Munoz J.F."/>
            <person name="Stielow J.B."/>
        </authorList>
    </citation>
    <scope>NUCLEOTIDE SEQUENCE [LARGE SCALE GENOMIC DNA]</scope>
    <source>
        <strain evidence="18 19">CBS 136260</strain>
    </source>
</reference>
<dbReference type="PANTHER" id="PTHR14218">
    <property type="entry name" value="PROTEASE S8 TRIPEPTIDYL PEPTIDASE I CLN2"/>
    <property type="match status" value="1"/>
</dbReference>
<dbReference type="PROSITE" id="PS51695">
    <property type="entry name" value="SEDOLISIN"/>
    <property type="match status" value="1"/>
</dbReference>
<dbReference type="AlphaFoldDB" id="A0A1B7P728"/>
<evidence type="ECO:0000256" key="10">
    <source>
        <dbReference type="ARBA" id="ARBA00022825"/>
    </source>
</evidence>
<comment type="catalytic activity">
    <reaction evidence="1">
        <text>Release of an N-terminal tripeptide from a polypeptide.</text>
        <dbReference type="EC" id="3.4.14.10"/>
    </reaction>
</comment>
<keyword evidence="11 15" id="KW-0106">Calcium</keyword>
<feature type="binding site" evidence="15">
    <location>
        <position position="546"/>
    </location>
    <ligand>
        <name>Ca(2+)</name>
        <dbReference type="ChEBI" id="CHEBI:29108"/>
    </ligand>
</feature>
<evidence type="ECO:0000256" key="14">
    <source>
        <dbReference type="ARBA" id="ARBA00023180"/>
    </source>
</evidence>
<dbReference type="SUPFAM" id="SSF52743">
    <property type="entry name" value="Subtilisin-like"/>
    <property type="match status" value="1"/>
</dbReference>
<proteinExistence type="predicted"/>
<keyword evidence="13" id="KW-0865">Zymogen</keyword>
<dbReference type="EC" id="3.4.14.10" evidence="4"/>
<dbReference type="GO" id="GO:0006508">
    <property type="term" value="P:proteolysis"/>
    <property type="evidence" value="ECO:0007669"/>
    <property type="project" value="UniProtKB-KW"/>
</dbReference>
<organism evidence="18 19">
    <name type="scientific">Emergomyces africanus</name>
    <dbReference type="NCBI Taxonomy" id="1955775"/>
    <lineage>
        <taxon>Eukaryota</taxon>
        <taxon>Fungi</taxon>
        <taxon>Dikarya</taxon>
        <taxon>Ascomycota</taxon>
        <taxon>Pezizomycotina</taxon>
        <taxon>Eurotiomycetes</taxon>
        <taxon>Eurotiomycetidae</taxon>
        <taxon>Onygenales</taxon>
        <taxon>Ajellomycetaceae</taxon>
        <taxon>Emergomyces</taxon>
    </lineage>
</organism>
<sequence>MLRSLYSSLGPLILGLVPAVHSFSSEPFQVIERLTSIPDGWTQGPAPDKSMTLRFRLAVHQENEDSFYKRVLDISTPGSPLYGMHMGREEVKDFLRPPSDVSAQLLSWLTSRGVPSDNIKDDGSWISFHTTVEQAERLLNTSFYYFIDEESKDSRIRTLKYSAPSSIAPNVRMIQPTTMFARLQPQRSTITKVGKLPIKTFSDDVPQDCDPSYVVPSCLRELYGFSNYTIPPGNSDTLGVSGFLKQYAQYDDLESFLTSIDGRSIALNFSVHSINGGVNPQGGEENSFEANLDVQYAVSLSNTSLVTFFTTAGLGKLVPDLDQPDPNNYETEPYLEQVLHFLDLPQHELPTVLSTSYGENEQNIPEPYAKSVCSLFAQLGARGVSLIFSSGDTGVGSACQSNDGTNRTIFNPTFPSGCPFVTSVGATVNFDPESAADFSSGGFSNFFERPSYQEQAVKKYLSMLGDKWAGMYNPGGRAFPDVAAQGENFAVIDKGGEALVTGTSASTPVFAAIVYLLNTARGSQGQPPLGFLNPWLYSSGYQGLTDIVRGGSNGCTGKSIYSGLDTPFVPYASWNATPGWDPVTGLGTPYFPRLVQHLP</sequence>
<keyword evidence="6 15" id="KW-0645">Protease</keyword>
<feature type="domain" description="Peptidase S53" evidence="17">
    <location>
        <begin position="213"/>
        <end position="599"/>
    </location>
</feature>
<evidence type="ECO:0000256" key="11">
    <source>
        <dbReference type="ARBA" id="ARBA00022837"/>
    </source>
</evidence>
<feature type="binding site" evidence="15">
    <location>
        <position position="547"/>
    </location>
    <ligand>
        <name>Ca(2+)</name>
        <dbReference type="ChEBI" id="CHEBI:29108"/>
    </ligand>
</feature>
<evidence type="ECO:0000256" key="16">
    <source>
        <dbReference type="SAM" id="SignalP"/>
    </source>
</evidence>